<accession>A0A1U9LHM4</accession>
<dbReference type="EMBL" id="CP014687">
    <property type="protein sequence ID" value="AQT05770.1"/>
    <property type="molecule type" value="Genomic_DNA"/>
</dbReference>
<dbReference type="KEGG" id="aper:A0U91_14110"/>
<gene>
    <name evidence="2" type="ORF">A0U91_14110</name>
</gene>
<feature type="region of interest" description="Disordered" evidence="1">
    <location>
        <begin position="155"/>
        <end position="186"/>
    </location>
</feature>
<sequence>MAPDFRVHIWFAKFSSDKFLEILTRVIPSDQEYIVPQIMPRDFALVCQWMTDRECCYDAVAPQWHDPQGWSQIAARDDREINLSALEATQKPFACALGITEDDIGMCGAELAREGGKSSRQDAGLDADGDLPVLALARSPCAGVHTRHIVQNRLGPADELLTEDSRSGTRRGAGEQPDIQPLLQVV</sequence>
<proteinExistence type="predicted"/>
<reference evidence="2 3" key="1">
    <citation type="submission" date="2016-03" db="EMBL/GenBank/DDBJ databases">
        <title>Acetic acid bacteria sequencing.</title>
        <authorList>
            <person name="Brandt J."/>
            <person name="Jakob F."/>
            <person name="Vogel R.F."/>
        </authorList>
    </citation>
    <scope>NUCLEOTIDE SEQUENCE [LARGE SCALE GENOMIC DNA]</scope>
    <source>
        <strain evidence="2 3">TMW2.1084</strain>
    </source>
</reference>
<dbReference type="AlphaFoldDB" id="A0A1U9LHM4"/>
<protein>
    <submittedName>
        <fullName evidence="2">Uncharacterized protein</fullName>
    </submittedName>
</protein>
<dbReference type="STRING" id="1076596.A0U91_14110"/>
<evidence type="ECO:0000313" key="2">
    <source>
        <dbReference type="EMBL" id="AQT05770.1"/>
    </source>
</evidence>
<evidence type="ECO:0000313" key="3">
    <source>
        <dbReference type="Proteomes" id="UP000189055"/>
    </source>
</evidence>
<organism evidence="2 3">
    <name type="scientific">Acetobacter persici</name>
    <dbReference type="NCBI Taxonomy" id="1076596"/>
    <lineage>
        <taxon>Bacteria</taxon>
        <taxon>Pseudomonadati</taxon>
        <taxon>Pseudomonadota</taxon>
        <taxon>Alphaproteobacteria</taxon>
        <taxon>Acetobacterales</taxon>
        <taxon>Acetobacteraceae</taxon>
        <taxon>Acetobacter</taxon>
    </lineage>
</organism>
<dbReference type="Proteomes" id="UP000189055">
    <property type="component" value="Chromosome"/>
</dbReference>
<evidence type="ECO:0000256" key="1">
    <source>
        <dbReference type="SAM" id="MobiDB-lite"/>
    </source>
</evidence>
<name>A0A1U9LHM4_9PROT</name>